<accession>V2YBX1</accession>
<dbReference type="AlphaFoldDB" id="V2YBX1"/>
<keyword evidence="3" id="KW-1185">Reference proteome</keyword>
<dbReference type="EMBL" id="AWSO01000580">
    <property type="protein sequence ID" value="ESK89169.1"/>
    <property type="molecule type" value="Genomic_DNA"/>
</dbReference>
<dbReference type="Proteomes" id="UP000017559">
    <property type="component" value="Unassembled WGS sequence"/>
</dbReference>
<reference evidence="2 3" key="1">
    <citation type="journal article" date="2014" name="BMC Genomics">
        <title>Genome and secretome analysis of the hemibiotrophic fungal pathogen, Moniliophthora roreri, which causes frosty pod rot disease of cacao: mechanisms of the biotrophic and necrotrophic phases.</title>
        <authorList>
            <person name="Meinhardt L.W."/>
            <person name="Costa G.G.L."/>
            <person name="Thomazella D.P.T."/>
            <person name="Teixeira P.J.P.L."/>
            <person name="Carazzolle M.F."/>
            <person name="Schuster S.C."/>
            <person name="Carlson J.E."/>
            <person name="Guiltinan M.J."/>
            <person name="Mieczkowski P."/>
            <person name="Farmer A."/>
            <person name="Ramaraj T."/>
            <person name="Crozier J."/>
            <person name="Davis R.E."/>
            <person name="Shao J."/>
            <person name="Melnick R.L."/>
            <person name="Pereira G.A.G."/>
            <person name="Bailey B.A."/>
        </authorList>
    </citation>
    <scope>NUCLEOTIDE SEQUENCE [LARGE SCALE GENOMIC DNA]</scope>
    <source>
        <strain evidence="2 3">MCA 2997</strain>
    </source>
</reference>
<organism evidence="2 3">
    <name type="scientific">Moniliophthora roreri (strain MCA 2997)</name>
    <name type="common">Cocoa frosty pod rot fungus</name>
    <name type="synonym">Crinipellis roreri</name>
    <dbReference type="NCBI Taxonomy" id="1381753"/>
    <lineage>
        <taxon>Eukaryota</taxon>
        <taxon>Fungi</taxon>
        <taxon>Dikarya</taxon>
        <taxon>Basidiomycota</taxon>
        <taxon>Agaricomycotina</taxon>
        <taxon>Agaricomycetes</taxon>
        <taxon>Agaricomycetidae</taxon>
        <taxon>Agaricales</taxon>
        <taxon>Marasmiineae</taxon>
        <taxon>Marasmiaceae</taxon>
        <taxon>Moniliophthora</taxon>
    </lineage>
</organism>
<sequence>MQSNQATIVRARWVSHVDAVWRDGATCQAYFDCDWRQRPKGRASYDENSTIRKADLGAPKKSLSKKPATTPNPMSFPPEYILYTPNSVFSPANPRSRFLVDCFRFMATSFCTYSDIAKTPHAQELDGEFGATRAFLKSGCDQ</sequence>
<feature type="region of interest" description="Disordered" evidence="1">
    <location>
        <begin position="41"/>
        <end position="72"/>
    </location>
</feature>
<evidence type="ECO:0000313" key="3">
    <source>
        <dbReference type="Proteomes" id="UP000017559"/>
    </source>
</evidence>
<dbReference type="KEGG" id="mrr:Moror_5239"/>
<evidence type="ECO:0000256" key="1">
    <source>
        <dbReference type="SAM" id="MobiDB-lite"/>
    </source>
</evidence>
<evidence type="ECO:0000313" key="2">
    <source>
        <dbReference type="EMBL" id="ESK89169.1"/>
    </source>
</evidence>
<name>V2YBX1_MONRO</name>
<dbReference type="HOGENOM" id="CLU_1816290_0_0_1"/>
<protein>
    <submittedName>
        <fullName evidence="2">Uncharacterized protein</fullName>
    </submittedName>
</protein>
<comment type="caution">
    <text evidence="2">The sequence shown here is derived from an EMBL/GenBank/DDBJ whole genome shotgun (WGS) entry which is preliminary data.</text>
</comment>
<feature type="compositionally biased region" description="Basic and acidic residues" evidence="1">
    <location>
        <begin position="41"/>
        <end position="55"/>
    </location>
</feature>
<proteinExistence type="predicted"/>
<gene>
    <name evidence="2" type="ORF">Moror_5239</name>
</gene>